<evidence type="ECO:0000256" key="3">
    <source>
        <dbReference type="PIRSR" id="PIRSR640198-2"/>
    </source>
</evidence>
<dbReference type="Pfam" id="PF21248">
    <property type="entry name" value="SoFic-like_C"/>
    <property type="match status" value="1"/>
</dbReference>
<dbReference type="PANTHER" id="PTHR13504:SF35">
    <property type="entry name" value="PROTEIN ADENYLYLTRANSFERASE SOFIC"/>
    <property type="match status" value="1"/>
</dbReference>
<feature type="binding site" evidence="3">
    <location>
        <begin position="204"/>
        <end position="211"/>
    </location>
    <ligand>
        <name>ATP</name>
        <dbReference type="ChEBI" id="CHEBI:30616"/>
    </ligand>
</feature>
<evidence type="ECO:0000256" key="2">
    <source>
        <dbReference type="PIRSR" id="PIRSR640198-1"/>
    </source>
</evidence>
<dbReference type="Pfam" id="PF13784">
    <property type="entry name" value="Fic_N"/>
    <property type="match status" value="1"/>
</dbReference>
<dbReference type="InterPro" id="IPR003812">
    <property type="entry name" value="Fido"/>
</dbReference>
<dbReference type="PANTHER" id="PTHR13504">
    <property type="entry name" value="FIDO DOMAIN-CONTAINING PROTEIN DDB_G0283145"/>
    <property type="match status" value="1"/>
</dbReference>
<evidence type="ECO:0000259" key="4">
    <source>
        <dbReference type="PROSITE" id="PS51459"/>
    </source>
</evidence>
<dbReference type="InterPro" id="IPR025758">
    <property type="entry name" value="Fic/DOC_N"/>
</dbReference>
<dbReference type="RefSeq" id="WP_190893581.1">
    <property type="nucleotide sequence ID" value="NZ_JACWZY010000073.1"/>
</dbReference>
<dbReference type="SUPFAM" id="SSF140931">
    <property type="entry name" value="Fic-like"/>
    <property type="match status" value="1"/>
</dbReference>
<keyword evidence="1" id="KW-0067">ATP-binding</keyword>
<evidence type="ECO:0000313" key="5">
    <source>
        <dbReference type="EMBL" id="MBD2705813.1"/>
    </source>
</evidence>
<proteinExistence type="predicted"/>
<organism evidence="5 6">
    <name type="scientific">Spirosoma profusum</name>
    <dbReference type="NCBI Taxonomy" id="2771354"/>
    <lineage>
        <taxon>Bacteria</taxon>
        <taxon>Pseudomonadati</taxon>
        <taxon>Bacteroidota</taxon>
        <taxon>Cytophagia</taxon>
        <taxon>Cytophagales</taxon>
        <taxon>Cytophagaceae</taxon>
        <taxon>Spirosoma</taxon>
    </lineage>
</organism>
<feature type="domain" description="Fido" evidence="4">
    <location>
        <begin position="118"/>
        <end position="264"/>
    </location>
</feature>
<dbReference type="AlphaFoldDB" id="A0A927AWL6"/>
<dbReference type="InterPro" id="IPR048770">
    <property type="entry name" value="SoFic-like_C"/>
</dbReference>
<feature type="binding site" evidence="1">
    <location>
        <position position="200"/>
    </location>
    <ligand>
        <name>ATP</name>
        <dbReference type="ChEBI" id="CHEBI:30616"/>
    </ligand>
</feature>
<gene>
    <name evidence="5" type="ORF">IC229_34760</name>
</gene>
<keyword evidence="1" id="KW-0547">Nucleotide-binding</keyword>
<dbReference type="InterPro" id="IPR040198">
    <property type="entry name" value="Fido_containing"/>
</dbReference>
<sequence length="364" mass="41934">MNQLQAELPYNELALLPPARELVETIAILRQESRAASALAELKGLSRLLPNPAILINALVLKEAKASSEIENIITTDDKLYQALTVKGQDIDTATKEVLRYRQALYTGYHFIKQKGFLSTNGILQIQQELEQNQAGIRRIPGTSLQNDRTNQVIYTPPDGPSVLKELMHNLEKYLNNNEPNDVSTLIKLAIQHYQFESIHPFYDGNGRTGRIINVLYLLLHDLFAEPILYLSGYIIEHKADYYRLLQAVRTQQNWSDWIIFILQAVEITAQQTIDQITRIQGLFDQTVEQVRSQAPKVYSKELIEVLFEYPYSKIEYLVDRLQIDRRTASKYLRSLEQLGVLRAEKKWKETLFINVALFDLLCQ</sequence>
<feature type="active site" evidence="2">
    <location>
        <position position="200"/>
    </location>
</feature>
<dbReference type="GO" id="GO:0005524">
    <property type="term" value="F:ATP binding"/>
    <property type="evidence" value="ECO:0007669"/>
    <property type="project" value="UniProtKB-KW"/>
</dbReference>
<evidence type="ECO:0000256" key="1">
    <source>
        <dbReference type="PIRSR" id="PIRSR038925-1"/>
    </source>
</evidence>
<dbReference type="Pfam" id="PF02661">
    <property type="entry name" value="Fic"/>
    <property type="match status" value="1"/>
</dbReference>
<feature type="binding site" evidence="3">
    <location>
        <begin position="242"/>
        <end position="243"/>
    </location>
    <ligand>
        <name>ATP</name>
        <dbReference type="ChEBI" id="CHEBI:30616"/>
    </ligand>
</feature>
<protein>
    <submittedName>
        <fullName evidence="5">Fic family protein</fullName>
    </submittedName>
</protein>
<dbReference type="InterPro" id="IPR036597">
    <property type="entry name" value="Fido-like_dom_sf"/>
</dbReference>
<dbReference type="PIRSF" id="PIRSF038925">
    <property type="entry name" value="AMP-prot_trans"/>
    <property type="match status" value="1"/>
</dbReference>
<dbReference type="PROSITE" id="PS51459">
    <property type="entry name" value="FIDO"/>
    <property type="match status" value="1"/>
</dbReference>
<dbReference type="Proteomes" id="UP000598820">
    <property type="component" value="Unassembled WGS sequence"/>
</dbReference>
<feature type="binding site" evidence="1">
    <location>
        <position position="242"/>
    </location>
    <ligand>
        <name>ATP</name>
        <dbReference type="ChEBI" id="CHEBI:30616"/>
    </ligand>
</feature>
<comment type="caution">
    <text evidence="5">The sequence shown here is derived from an EMBL/GenBank/DDBJ whole genome shotgun (WGS) entry which is preliminary data.</text>
</comment>
<name>A0A927AWL6_9BACT</name>
<dbReference type="EMBL" id="JACWZY010000073">
    <property type="protein sequence ID" value="MBD2705813.1"/>
    <property type="molecule type" value="Genomic_DNA"/>
</dbReference>
<feature type="binding site" evidence="1">
    <location>
        <position position="71"/>
    </location>
    <ligand>
        <name>ATP</name>
        <dbReference type="ChEBI" id="CHEBI:30616"/>
    </ligand>
</feature>
<evidence type="ECO:0000313" key="6">
    <source>
        <dbReference type="Proteomes" id="UP000598820"/>
    </source>
</evidence>
<reference evidence="5" key="1">
    <citation type="submission" date="2020-09" db="EMBL/GenBank/DDBJ databases">
        <authorList>
            <person name="Kim M.K."/>
        </authorList>
    </citation>
    <scope>NUCLEOTIDE SEQUENCE</scope>
    <source>
        <strain evidence="5">BT702</strain>
    </source>
</reference>
<keyword evidence="6" id="KW-1185">Reference proteome</keyword>
<dbReference type="Gene3D" id="1.10.3290.10">
    <property type="entry name" value="Fido-like domain"/>
    <property type="match status" value="1"/>
</dbReference>
<dbReference type="InterPro" id="IPR026287">
    <property type="entry name" value="SoFic-like"/>
</dbReference>
<feature type="binding site" evidence="1">
    <location>
        <begin position="205"/>
        <end position="211"/>
    </location>
    <ligand>
        <name>ATP</name>
        <dbReference type="ChEBI" id="CHEBI:30616"/>
    </ligand>
</feature>
<accession>A0A927AWL6</accession>